<comment type="similarity">
    <text evidence="2">Belongs to the class-I pyridoxal-phosphate-dependent aminotransferase family.</text>
</comment>
<dbReference type="PROSITE" id="PS00105">
    <property type="entry name" value="AA_TRANSFER_CLASS_1"/>
    <property type="match status" value="1"/>
</dbReference>
<keyword evidence="3" id="KW-0032">Aminotransferase</keyword>
<dbReference type="GO" id="GO:0006520">
    <property type="term" value="P:amino acid metabolic process"/>
    <property type="evidence" value="ECO:0007669"/>
    <property type="project" value="InterPro"/>
</dbReference>
<comment type="cofactor">
    <cofactor evidence="1">
        <name>pyridoxal 5'-phosphate</name>
        <dbReference type="ChEBI" id="CHEBI:597326"/>
    </cofactor>
</comment>
<dbReference type="GO" id="GO:0030170">
    <property type="term" value="F:pyridoxal phosphate binding"/>
    <property type="evidence" value="ECO:0007669"/>
    <property type="project" value="InterPro"/>
</dbReference>
<reference evidence="7" key="1">
    <citation type="submission" date="2020-05" db="EMBL/GenBank/DDBJ databases">
        <authorList>
            <person name="Chiriac C."/>
            <person name="Salcher M."/>
            <person name="Ghai R."/>
            <person name="Kavagutti S V."/>
        </authorList>
    </citation>
    <scope>NUCLEOTIDE SEQUENCE</scope>
</reference>
<dbReference type="InterPro" id="IPR004838">
    <property type="entry name" value="NHTrfase_class1_PyrdxlP-BS"/>
</dbReference>
<sequence length="394" mass="42590">MKFAPISDRLSGLGAAKWAVHAEGLHRASLGEKIIMLSIGEPDLPPPASVLDAAASSMRAGRTRYAHGQGEPETLAAIANHLTRRSGVPVTPEQVLFTAGTQNGLCTALLTLVQVGDEVLVPDPYYATYEGLVAASGATFVPVATLPENNFHVTAQAIENAITSRTKVLLFNTPSNPTGAVLSISEIDAIGEVCERHDLWIICDEVYADMTFDVPFCSPFDRPHLRDRTLAVSSISKSHALPGFRAGWIASHLDVTPRLVLVAEAMLFGSQPFIEDALAIALNEKHPEVERLRLAFRERAKAVIDSFESSTSITARMPEGGMFIMLDVRKTKLTGEEFAWQLLNEQNVSVMPGESFGKGGAGHIRIALTVEAEVLRIACDRIKKLADQLCAEIN</sequence>
<evidence type="ECO:0000313" key="7">
    <source>
        <dbReference type="EMBL" id="CAB4533072.1"/>
    </source>
</evidence>
<dbReference type="InterPro" id="IPR015422">
    <property type="entry name" value="PyrdxlP-dep_Trfase_small"/>
</dbReference>
<evidence type="ECO:0000256" key="3">
    <source>
        <dbReference type="ARBA" id="ARBA00022576"/>
    </source>
</evidence>
<protein>
    <submittedName>
        <fullName evidence="7">Unannotated protein</fullName>
    </submittedName>
</protein>
<dbReference type="InterPro" id="IPR050596">
    <property type="entry name" value="AspAT/PAT-like"/>
</dbReference>
<accession>A0A6J6B201</accession>
<dbReference type="GO" id="GO:0008483">
    <property type="term" value="F:transaminase activity"/>
    <property type="evidence" value="ECO:0007669"/>
    <property type="project" value="UniProtKB-KW"/>
</dbReference>
<evidence type="ECO:0000256" key="4">
    <source>
        <dbReference type="ARBA" id="ARBA00022679"/>
    </source>
</evidence>
<evidence type="ECO:0000256" key="2">
    <source>
        <dbReference type="ARBA" id="ARBA00007441"/>
    </source>
</evidence>
<evidence type="ECO:0000259" key="6">
    <source>
        <dbReference type="Pfam" id="PF00155"/>
    </source>
</evidence>
<proteinExistence type="inferred from homology"/>
<dbReference type="PANTHER" id="PTHR46383:SF1">
    <property type="entry name" value="ASPARTATE AMINOTRANSFERASE"/>
    <property type="match status" value="1"/>
</dbReference>
<dbReference type="InterPro" id="IPR015424">
    <property type="entry name" value="PyrdxlP-dep_Trfase"/>
</dbReference>
<dbReference type="EMBL" id="CAEZSE010000056">
    <property type="protein sequence ID" value="CAB4533072.1"/>
    <property type="molecule type" value="Genomic_DNA"/>
</dbReference>
<evidence type="ECO:0000256" key="5">
    <source>
        <dbReference type="ARBA" id="ARBA00022898"/>
    </source>
</evidence>
<dbReference type="Pfam" id="PF00155">
    <property type="entry name" value="Aminotran_1_2"/>
    <property type="match status" value="1"/>
</dbReference>
<gene>
    <name evidence="7" type="ORF">UFOPK1353_00466</name>
</gene>
<dbReference type="SUPFAM" id="SSF53383">
    <property type="entry name" value="PLP-dependent transferases"/>
    <property type="match status" value="1"/>
</dbReference>
<organism evidence="7">
    <name type="scientific">freshwater metagenome</name>
    <dbReference type="NCBI Taxonomy" id="449393"/>
    <lineage>
        <taxon>unclassified sequences</taxon>
        <taxon>metagenomes</taxon>
        <taxon>ecological metagenomes</taxon>
    </lineage>
</organism>
<dbReference type="PANTHER" id="PTHR46383">
    <property type="entry name" value="ASPARTATE AMINOTRANSFERASE"/>
    <property type="match status" value="1"/>
</dbReference>
<evidence type="ECO:0000256" key="1">
    <source>
        <dbReference type="ARBA" id="ARBA00001933"/>
    </source>
</evidence>
<dbReference type="CDD" id="cd00609">
    <property type="entry name" value="AAT_like"/>
    <property type="match status" value="1"/>
</dbReference>
<dbReference type="AlphaFoldDB" id="A0A6J6B201"/>
<dbReference type="InterPro" id="IPR015421">
    <property type="entry name" value="PyrdxlP-dep_Trfase_major"/>
</dbReference>
<keyword evidence="5" id="KW-0663">Pyridoxal phosphate</keyword>
<name>A0A6J6B201_9ZZZZ</name>
<feature type="domain" description="Aminotransferase class I/classII large" evidence="6">
    <location>
        <begin position="33"/>
        <end position="382"/>
    </location>
</feature>
<dbReference type="Gene3D" id="3.90.1150.10">
    <property type="entry name" value="Aspartate Aminotransferase, domain 1"/>
    <property type="match status" value="1"/>
</dbReference>
<dbReference type="Gene3D" id="3.40.640.10">
    <property type="entry name" value="Type I PLP-dependent aspartate aminotransferase-like (Major domain)"/>
    <property type="match status" value="1"/>
</dbReference>
<keyword evidence="4" id="KW-0808">Transferase</keyword>
<dbReference type="InterPro" id="IPR004839">
    <property type="entry name" value="Aminotransferase_I/II_large"/>
</dbReference>